<dbReference type="Proteomes" id="UP001217089">
    <property type="component" value="Unassembled WGS sequence"/>
</dbReference>
<proteinExistence type="predicted"/>
<name>A0ABQ9E118_TEGGR</name>
<dbReference type="InterPro" id="IPR056852">
    <property type="entry name" value="AK17A/B"/>
</dbReference>
<evidence type="ECO:0008006" key="3">
    <source>
        <dbReference type="Google" id="ProtNLM"/>
    </source>
</evidence>
<dbReference type="PANTHER" id="PTHR12484:SF4">
    <property type="entry name" value="A-KINASE ANCHOR PROTEIN 17A"/>
    <property type="match status" value="1"/>
</dbReference>
<accession>A0ABQ9E118</accession>
<protein>
    <recommendedName>
        <fullName evidence="3">A-kinase anchor protein 17A</fullName>
    </recommendedName>
</protein>
<keyword evidence="2" id="KW-1185">Reference proteome</keyword>
<organism evidence="1 2">
    <name type="scientific">Tegillarca granosa</name>
    <name type="common">Malaysian cockle</name>
    <name type="synonym">Anadara granosa</name>
    <dbReference type="NCBI Taxonomy" id="220873"/>
    <lineage>
        <taxon>Eukaryota</taxon>
        <taxon>Metazoa</taxon>
        <taxon>Spiralia</taxon>
        <taxon>Lophotrochozoa</taxon>
        <taxon>Mollusca</taxon>
        <taxon>Bivalvia</taxon>
        <taxon>Autobranchia</taxon>
        <taxon>Pteriomorphia</taxon>
        <taxon>Arcoida</taxon>
        <taxon>Arcoidea</taxon>
        <taxon>Arcidae</taxon>
        <taxon>Tegillarca</taxon>
    </lineage>
</organism>
<reference evidence="1 2" key="1">
    <citation type="submission" date="2022-12" db="EMBL/GenBank/DDBJ databases">
        <title>Chromosome-level genome of Tegillarca granosa.</title>
        <authorList>
            <person name="Kim J."/>
        </authorList>
    </citation>
    <scope>NUCLEOTIDE SEQUENCE [LARGE SCALE GENOMIC DNA]</scope>
    <source>
        <strain evidence="1">Teg-2019</strain>
        <tissue evidence="1">Adductor muscle</tissue>
    </source>
</reference>
<gene>
    <name evidence="1" type="ORF">KUTeg_024310</name>
</gene>
<dbReference type="PANTHER" id="PTHR12484">
    <property type="entry name" value="B-LYMPHOCYTE ANTIGEN-RELATED"/>
    <property type="match status" value="1"/>
</dbReference>
<dbReference type="Pfam" id="PF25015">
    <property type="entry name" value="RBD_AKAP-17A"/>
    <property type="match status" value="1"/>
</dbReference>
<evidence type="ECO:0000313" key="2">
    <source>
        <dbReference type="Proteomes" id="UP001217089"/>
    </source>
</evidence>
<dbReference type="EMBL" id="JARBDR010000923">
    <property type="protein sequence ID" value="KAJ8297779.1"/>
    <property type="molecule type" value="Genomic_DNA"/>
</dbReference>
<comment type="caution">
    <text evidence="1">The sequence shown here is derived from an EMBL/GenBank/DDBJ whole genome shotgun (WGS) entry which is preliminary data.</text>
</comment>
<sequence>MSGNTALCNDTSEAIELFKPQGLYLKPIARLNVSVQLPQLKQPGKTISNWEVMEKVKHMVKPHVFLSIKVVKSTLEFIRLEGEADNKVIIQNMIQRLEGKTIKLSGFPDTLKVKAAEAKVSFPTRHAWDSYFRDAKNMNEMKPGERPDTLHLKDLPTKWFSTRRSREMDEPSEQVLRRIFEGFGEVRCVDIPMLDPYRKEMAFGKKTIQTFTFGQQGLTFEAFVQYKEYIGFVKAMDALRGMKLLYIPEEEGGKAYASPIKAAI</sequence>
<evidence type="ECO:0000313" key="1">
    <source>
        <dbReference type="EMBL" id="KAJ8297779.1"/>
    </source>
</evidence>
<dbReference type="CDD" id="cd12264">
    <property type="entry name" value="RRM_AKAP17A"/>
    <property type="match status" value="1"/>
</dbReference>